<organism evidence="3 4">
    <name type="scientific">Maribacter aquimaris</name>
    <dbReference type="NCBI Taxonomy" id="2737171"/>
    <lineage>
        <taxon>Bacteria</taxon>
        <taxon>Pseudomonadati</taxon>
        <taxon>Bacteroidota</taxon>
        <taxon>Flavobacteriia</taxon>
        <taxon>Flavobacteriales</taxon>
        <taxon>Flavobacteriaceae</taxon>
        <taxon>Maribacter</taxon>
    </lineage>
</organism>
<accession>A0ABR7V761</accession>
<dbReference type="SUPFAM" id="SSF74853">
    <property type="entry name" value="Lamin A/C globular tail domain"/>
    <property type="match status" value="1"/>
</dbReference>
<dbReference type="RefSeq" id="WP_188244940.1">
    <property type="nucleotide sequence ID" value="NZ_JABTCF010000012.1"/>
</dbReference>
<gene>
    <name evidence="3" type="ORF">HPE56_16950</name>
</gene>
<protein>
    <submittedName>
        <fullName evidence="3">Lamin tail domain-containing protein</fullName>
    </submittedName>
</protein>
<sequence length="458" mass="50313">MALKISKSKIKIWITIVVIVMPFGCINDRSFDTPKESCTTELAATTSYAEVKALYVDETVQIQDDLIIEGYVISSDREGNFFSSLHFQDGLENPEGGFQLDFDLRDSHLFFPVGSKIFIKLKGLYLGKQQGVYKLGGVFTSFGNLSVGRLPAHVVTQHVFTTCDDVQAIVPPKVSLGQLEEKMVNTLVQLDNVEITENELGLPFAEPKEETERTLIDCDDNEIILLNSGYSDFQSTLLPEGRGSVVGVLLKDNRDYKLVIRELGDIDFQKERCADLIDEFTSNSIFISELADPNNNSGARFVELYNSGTEVLSLKGWSLNRFTNGNTEISSTIDLSGYEIGAESTFLISPNASEFEAVYGFAPDLAVGTNSPADSNGDDNLQLVDPFGTVIDTFGIIGEDGSGTNHEFEDGRALRNPNNIQANATYTFSEWIIFNDTGASGTTNQPQNAPEDFSPGIR</sequence>
<dbReference type="InterPro" id="IPR043744">
    <property type="entry name" value="DUF5689"/>
</dbReference>
<dbReference type="PROSITE" id="PS51841">
    <property type="entry name" value="LTD"/>
    <property type="match status" value="1"/>
</dbReference>
<dbReference type="EMBL" id="JABTCF010000012">
    <property type="protein sequence ID" value="MBD0779491.1"/>
    <property type="molecule type" value="Genomic_DNA"/>
</dbReference>
<feature type="domain" description="LTD" evidence="2">
    <location>
        <begin position="279"/>
        <end position="428"/>
    </location>
</feature>
<proteinExistence type="predicted"/>
<comment type="caution">
    <text evidence="3">The sequence shown here is derived from an EMBL/GenBank/DDBJ whole genome shotgun (WGS) entry which is preliminary data.</text>
</comment>
<dbReference type="Pfam" id="PF00932">
    <property type="entry name" value="LTD"/>
    <property type="match status" value="1"/>
</dbReference>
<dbReference type="Proteomes" id="UP001166021">
    <property type="component" value="Unassembled WGS sequence"/>
</dbReference>
<keyword evidence="4" id="KW-1185">Reference proteome</keyword>
<evidence type="ECO:0000313" key="4">
    <source>
        <dbReference type="Proteomes" id="UP001166021"/>
    </source>
</evidence>
<dbReference type="InterPro" id="IPR036415">
    <property type="entry name" value="Lamin_tail_dom_sf"/>
</dbReference>
<dbReference type="Gene3D" id="2.60.40.1260">
    <property type="entry name" value="Lamin Tail domain"/>
    <property type="match status" value="1"/>
</dbReference>
<evidence type="ECO:0000259" key="2">
    <source>
        <dbReference type="PROSITE" id="PS51841"/>
    </source>
</evidence>
<feature type="compositionally biased region" description="Polar residues" evidence="1">
    <location>
        <begin position="438"/>
        <end position="448"/>
    </location>
</feature>
<dbReference type="InterPro" id="IPR001322">
    <property type="entry name" value="Lamin_tail_dom"/>
</dbReference>
<evidence type="ECO:0000256" key="1">
    <source>
        <dbReference type="SAM" id="MobiDB-lite"/>
    </source>
</evidence>
<dbReference type="Pfam" id="PF18942">
    <property type="entry name" value="DUF5689"/>
    <property type="match status" value="1"/>
</dbReference>
<feature type="region of interest" description="Disordered" evidence="1">
    <location>
        <begin position="438"/>
        <end position="458"/>
    </location>
</feature>
<name>A0ABR7V761_9FLAO</name>
<evidence type="ECO:0000313" key="3">
    <source>
        <dbReference type="EMBL" id="MBD0779491.1"/>
    </source>
</evidence>
<reference evidence="3" key="1">
    <citation type="submission" date="2020-05" db="EMBL/GenBank/DDBJ databases">
        <title>The draft genome sequence of Maribacter sp. ANRC-HE7.</title>
        <authorList>
            <person name="Mu L."/>
        </authorList>
    </citation>
    <scope>NUCLEOTIDE SEQUENCE</scope>
    <source>
        <strain evidence="3">ANRC-HE7</strain>
    </source>
</reference>